<reference evidence="1" key="1">
    <citation type="submission" date="2019-12" db="EMBL/GenBank/DDBJ databases">
        <title>Isolation and complete genomic sequence of bacteriophage NF: A novel Vibrio alginolyticus phage isolated from the coastal water of Qingdao, China.</title>
        <authorList>
            <person name="Zhang X."/>
        </authorList>
    </citation>
    <scope>NUCLEOTIDE SEQUENCE [LARGE SCALE GENOMIC DNA]</scope>
</reference>
<dbReference type="KEGG" id="vg:77925364"/>
<organism evidence="1 2">
    <name type="scientific">Vibrio phage NF</name>
    <dbReference type="NCBI Taxonomy" id="2686202"/>
    <lineage>
        <taxon>Viruses</taxon>
        <taxon>Duplodnaviria</taxon>
        <taxon>Heunggongvirae</taxon>
        <taxon>Uroviricota</taxon>
        <taxon>Caudoviricetes</taxon>
        <taxon>Enfavirus</taxon>
        <taxon>Enfavirus NF</taxon>
    </lineage>
</organism>
<evidence type="ECO:0000313" key="2">
    <source>
        <dbReference type="Proteomes" id="UP000435913"/>
    </source>
</evidence>
<accession>A0A6B9J1X2</accession>
<dbReference type="EMBL" id="MN812722">
    <property type="protein sequence ID" value="QGZ13286.1"/>
    <property type="molecule type" value="Genomic_DNA"/>
</dbReference>
<sequence>MKKLTLALMATLAISGCGDLFANEPTKQEKCEDLAQTAFNAMTFRQAGKSKDILISQNKGRGDHLYIINAAYKYYDIREDDGDKVMEIQAYKAGVYMGCME</sequence>
<protein>
    <recommendedName>
        <fullName evidence="3">Lipoprotein</fullName>
    </recommendedName>
</protein>
<evidence type="ECO:0008006" key="3">
    <source>
        <dbReference type="Google" id="ProtNLM"/>
    </source>
</evidence>
<keyword evidence="2" id="KW-1185">Reference proteome</keyword>
<dbReference type="Proteomes" id="UP000435913">
    <property type="component" value="Segment"/>
</dbReference>
<evidence type="ECO:0000313" key="1">
    <source>
        <dbReference type="EMBL" id="QGZ13286.1"/>
    </source>
</evidence>
<proteinExistence type="predicted"/>
<dbReference type="PROSITE" id="PS51257">
    <property type="entry name" value="PROKAR_LIPOPROTEIN"/>
    <property type="match status" value="1"/>
</dbReference>
<dbReference type="RefSeq" id="YP_010649804.1">
    <property type="nucleotide sequence ID" value="NC_070773.1"/>
</dbReference>
<name>A0A6B9J1X2_9CAUD</name>
<dbReference type="GeneID" id="77925364"/>